<dbReference type="AlphaFoldDB" id="A0A319E1R1"/>
<keyword evidence="1" id="KW-0805">Transcription regulation</keyword>
<feature type="domain" description="Zn(2)-C6 fungal-type" evidence="6">
    <location>
        <begin position="14"/>
        <end position="46"/>
    </location>
</feature>
<evidence type="ECO:0000259" key="6">
    <source>
        <dbReference type="PROSITE" id="PS50048"/>
    </source>
</evidence>
<accession>A0A319E1R1</accession>
<reference evidence="7 8" key="1">
    <citation type="submission" date="2018-02" db="EMBL/GenBank/DDBJ databases">
        <title>The genomes of Aspergillus section Nigri reveals drivers in fungal speciation.</title>
        <authorList>
            <consortium name="DOE Joint Genome Institute"/>
            <person name="Vesth T.C."/>
            <person name="Nybo J."/>
            <person name="Theobald S."/>
            <person name="Brandl J."/>
            <person name="Frisvad J.C."/>
            <person name="Nielsen K.F."/>
            <person name="Lyhne E.K."/>
            <person name="Kogle M.E."/>
            <person name="Kuo A."/>
            <person name="Riley R."/>
            <person name="Clum A."/>
            <person name="Nolan M."/>
            <person name="Lipzen A."/>
            <person name="Salamov A."/>
            <person name="Henrissat B."/>
            <person name="Wiebenga A."/>
            <person name="De vries R.P."/>
            <person name="Grigoriev I.V."/>
            <person name="Mortensen U.H."/>
            <person name="Andersen M.R."/>
            <person name="Baker S.E."/>
        </authorList>
    </citation>
    <scope>NUCLEOTIDE SEQUENCE [LARGE SCALE GENOMIC DNA]</scope>
    <source>
        <strain evidence="7 8">CBS 121057</strain>
    </source>
</reference>
<proteinExistence type="predicted"/>
<dbReference type="GO" id="GO:0008270">
    <property type="term" value="F:zinc ion binding"/>
    <property type="evidence" value="ECO:0007669"/>
    <property type="project" value="InterPro"/>
</dbReference>
<evidence type="ECO:0000256" key="4">
    <source>
        <dbReference type="ARBA" id="ARBA00023242"/>
    </source>
</evidence>
<feature type="region of interest" description="Disordered" evidence="5">
    <location>
        <begin position="48"/>
        <end position="78"/>
    </location>
</feature>
<dbReference type="Gene3D" id="4.10.240.10">
    <property type="entry name" value="Zn(2)-C6 fungal-type DNA-binding domain"/>
    <property type="match status" value="1"/>
</dbReference>
<dbReference type="InterPro" id="IPR036864">
    <property type="entry name" value="Zn2-C6_fun-type_DNA-bd_sf"/>
</dbReference>
<evidence type="ECO:0000256" key="3">
    <source>
        <dbReference type="ARBA" id="ARBA00023163"/>
    </source>
</evidence>
<evidence type="ECO:0000256" key="1">
    <source>
        <dbReference type="ARBA" id="ARBA00023015"/>
    </source>
</evidence>
<evidence type="ECO:0000313" key="7">
    <source>
        <dbReference type="EMBL" id="PYI03996.1"/>
    </source>
</evidence>
<protein>
    <recommendedName>
        <fullName evidence="6">Zn(2)-C6 fungal-type domain-containing protein</fullName>
    </recommendedName>
</protein>
<dbReference type="PROSITE" id="PS50048">
    <property type="entry name" value="ZN2_CY6_FUNGAL_2"/>
    <property type="match status" value="1"/>
</dbReference>
<dbReference type="InterPro" id="IPR001138">
    <property type="entry name" value="Zn2Cys6_DnaBD"/>
</dbReference>
<dbReference type="OrthoDB" id="654211at2759"/>
<dbReference type="GO" id="GO:0000981">
    <property type="term" value="F:DNA-binding transcription factor activity, RNA polymerase II-specific"/>
    <property type="evidence" value="ECO:0007669"/>
    <property type="project" value="InterPro"/>
</dbReference>
<evidence type="ECO:0000256" key="2">
    <source>
        <dbReference type="ARBA" id="ARBA00023125"/>
    </source>
</evidence>
<dbReference type="SUPFAM" id="SSF57701">
    <property type="entry name" value="Zn2/Cys6 DNA-binding domain"/>
    <property type="match status" value="1"/>
</dbReference>
<gene>
    <name evidence="7" type="ORF">BO78DRAFT_421087</name>
</gene>
<keyword evidence="2" id="KW-0238">DNA-binding</keyword>
<organism evidence="7 8">
    <name type="scientific">Aspergillus sclerotiicarbonarius (strain CBS 121057 / IBT 28362)</name>
    <dbReference type="NCBI Taxonomy" id="1448318"/>
    <lineage>
        <taxon>Eukaryota</taxon>
        <taxon>Fungi</taxon>
        <taxon>Dikarya</taxon>
        <taxon>Ascomycota</taxon>
        <taxon>Pezizomycotina</taxon>
        <taxon>Eurotiomycetes</taxon>
        <taxon>Eurotiomycetidae</taxon>
        <taxon>Eurotiales</taxon>
        <taxon>Aspergillaceae</taxon>
        <taxon>Aspergillus</taxon>
        <taxon>Aspergillus subgen. Circumdati</taxon>
    </lineage>
</organism>
<dbReference type="GO" id="GO:0003677">
    <property type="term" value="F:DNA binding"/>
    <property type="evidence" value="ECO:0007669"/>
    <property type="project" value="UniProtKB-KW"/>
</dbReference>
<evidence type="ECO:0000256" key="5">
    <source>
        <dbReference type="SAM" id="MobiDB-lite"/>
    </source>
</evidence>
<dbReference type="VEuPathDB" id="FungiDB:BO78DRAFT_421087"/>
<dbReference type="EMBL" id="KZ826374">
    <property type="protein sequence ID" value="PYI03996.1"/>
    <property type="molecule type" value="Genomic_DNA"/>
</dbReference>
<sequence length="78" mass="8751">MSAEIQGSEPLHKACDACRARKTRCKLSGSADACEFCLSQARPCSFTPVKRPRKRKYDPSGMTDPNYRMRRANLSPQS</sequence>
<dbReference type="GO" id="GO:0009893">
    <property type="term" value="P:positive regulation of metabolic process"/>
    <property type="evidence" value="ECO:0007669"/>
    <property type="project" value="UniProtKB-ARBA"/>
</dbReference>
<dbReference type="Proteomes" id="UP000248423">
    <property type="component" value="Unassembled WGS sequence"/>
</dbReference>
<keyword evidence="4" id="KW-0539">Nucleus</keyword>
<dbReference type="PROSITE" id="PS00463">
    <property type="entry name" value="ZN2_CY6_FUNGAL_1"/>
    <property type="match status" value="1"/>
</dbReference>
<name>A0A319E1R1_ASPSB</name>
<evidence type="ECO:0000313" key="8">
    <source>
        <dbReference type="Proteomes" id="UP000248423"/>
    </source>
</evidence>
<keyword evidence="3" id="KW-0804">Transcription</keyword>
<keyword evidence="8" id="KW-1185">Reference proteome</keyword>